<proteinExistence type="predicted"/>
<accession>A0A397SFM2</accession>
<dbReference type="OrthoDB" id="2310233at2759"/>
<dbReference type="Gene3D" id="3.80.10.10">
    <property type="entry name" value="Ribonuclease Inhibitor"/>
    <property type="match status" value="1"/>
</dbReference>
<organism evidence="1 2">
    <name type="scientific">Glomus cerebriforme</name>
    <dbReference type="NCBI Taxonomy" id="658196"/>
    <lineage>
        <taxon>Eukaryota</taxon>
        <taxon>Fungi</taxon>
        <taxon>Fungi incertae sedis</taxon>
        <taxon>Mucoromycota</taxon>
        <taxon>Glomeromycotina</taxon>
        <taxon>Glomeromycetes</taxon>
        <taxon>Glomerales</taxon>
        <taxon>Glomeraceae</taxon>
        <taxon>Glomus</taxon>
    </lineage>
</organism>
<sequence>MSKLYADILFLLFKELQYDSKSLFSCLLVNRLWCETVVPILWRNPWRYNINYKNKSYLFAIIAFYLPIDIKEFLSSQGINFPPISYQYLLFDYLSFCKSININIIESIIPIGSSINYNQFLLQQEFYNLLIINCPKLKYLDIQSIKHQIFCFPGAKACLETLCELDCNTSIDPVHFYGLASICQNIQKLVIINDIIKVNNGIAKLIEVQGNLKSFEWKDDFEEDYILGDLYKESLLALEKKADNLDHLKIFFQYVEEFEHTLLEEVLPKLYKSRTLIINDNIYFDQFKMLVYQNIEILYIDYITINSASNIIENSGGLLKEILLFKFFEYYDFEESFNEDSINFMNKIIKHCPLIEYLTLAFSPTKKHFDEFEKLLKVCQNLTSLLLFIFNFDEKETSEKNLENGAELLKVLIRSAPTNLREIKFFEDFRFSLQALGEFLEKWKGRPAFSIFTTDYIYRREDYMNLINKYINVGEKDFFKKHDTSDRQSMNISKRAEKYYQAGCGIREESI</sequence>
<evidence type="ECO:0008006" key="3">
    <source>
        <dbReference type="Google" id="ProtNLM"/>
    </source>
</evidence>
<evidence type="ECO:0000313" key="2">
    <source>
        <dbReference type="Proteomes" id="UP000265703"/>
    </source>
</evidence>
<dbReference type="Proteomes" id="UP000265703">
    <property type="component" value="Unassembled WGS sequence"/>
</dbReference>
<dbReference type="EMBL" id="QKYT01000827">
    <property type="protein sequence ID" value="RIA81234.1"/>
    <property type="molecule type" value="Genomic_DNA"/>
</dbReference>
<reference evidence="1 2" key="1">
    <citation type="submission" date="2018-06" db="EMBL/GenBank/DDBJ databases">
        <title>Comparative genomics reveals the genomic features of Rhizophagus irregularis, R. cerebriforme, R. diaphanum and Gigaspora rosea, and their symbiotic lifestyle signature.</title>
        <authorList>
            <person name="Morin E."/>
            <person name="San Clemente H."/>
            <person name="Chen E.C.H."/>
            <person name="De La Providencia I."/>
            <person name="Hainaut M."/>
            <person name="Kuo A."/>
            <person name="Kohler A."/>
            <person name="Murat C."/>
            <person name="Tang N."/>
            <person name="Roy S."/>
            <person name="Loubradou J."/>
            <person name="Henrissat B."/>
            <person name="Grigoriev I.V."/>
            <person name="Corradi N."/>
            <person name="Roux C."/>
            <person name="Martin F.M."/>
        </authorList>
    </citation>
    <scope>NUCLEOTIDE SEQUENCE [LARGE SCALE GENOMIC DNA]</scope>
    <source>
        <strain evidence="1 2">DAOM 227022</strain>
    </source>
</reference>
<evidence type="ECO:0000313" key="1">
    <source>
        <dbReference type="EMBL" id="RIA81234.1"/>
    </source>
</evidence>
<protein>
    <recommendedName>
        <fullName evidence="3">F-box domain-containing protein</fullName>
    </recommendedName>
</protein>
<name>A0A397SFM2_9GLOM</name>
<dbReference type="AlphaFoldDB" id="A0A397SFM2"/>
<keyword evidence="2" id="KW-1185">Reference proteome</keyword>
<dbReference type="InterPro" id="IPR032675">
    <property type="entry name" value="LRR_dom_sf"/>
</dbReference>
<gene>
    <name evidence="1" type="ORF">C1645_837329</name>
</gene>
<comment type="caution">
    <text evidence="1">The sequence shown here is derived from an EMBL/GenBank/DDBJ whole genome shotgun (WGS) entry which is preliminary data.</text>
</comment>